<evidence type="ECO:0000313" key="1">
    <source>
        <dbReference type="EMBL" id="KKE82350.1"/>
    </source>
</evidence>
<dbReference type="EMBL" id="AUXW01000165">
    <property type="protein sequence ID" value="KKE82350.1"/>
    <property type="molecule type" value="Genomic_DNA"/>
</dbReference>
<sequence>MLTLKTKKLKQLSNSEVLDRLQTKQIGGAQFNMPLPSTNTIVGTRPSDNTNG</sequence>
<dbReference type="Proteomes" id="UP000033434">
    <property type="component" value="Unassembled WGS sequence"/>
</dbReference>
<dbReference type="PATRIC" id="fig|1129367.4.peg.3715"/>
<protein>
    <submittedName>
        <fullName evidence="1">Uncharacterized protein</fullName>
    </submittedName>
</protein>
<proteinExistence type="predicted"/>
<reference evidence="1 2" key="1">
    <citation type="journal article" date="2015" name="BMC Genomics">
        <title>Genome mining reveals unlocked bioactive potential of marine Gram-negative bacteria.</title>
        <authorList>
            <person name="Machado H."/>
            <person name="Sonnenschein E.C."/>
            <person name="Melchiorsen J."/>
            <person name="Gram L."/>
        </authorList>
    </citation>
    <scope>NUCLEOTIDE SEQUENCE [LARGE SCALE GENOMIC DNA]</scope>
    <source>
        <strain evidence="1 2">S4054</strain>
    </source>
</reference>
<dbReference type="AlphaFoldDB" id="A0A0F6A862"/>
<comment type="caution">
    <text evidence="1">The sequence shown here is derived from an EMBL/GenBank/DDBJ whole genome shotgun (WGS) entry which is preliminary data.</text>
</comment>
<evidence type="ECO:0000313" key="2">
    <source>
        <dbReference type="Proteomes" id="UP000033434"/>
    </source>
</evidence>
<organism evidence="1 2">
    <name type="scientific">Pseudoalteromonas luteoviolacea S4054</name>
    <dbReference type="NCBI Taxonomy" id="1129367"/>
    <lineage>
        <taxon>Bacteria</taxon>
        <taxon>Pseudomonadati</taxon>
        <taxon>Pseudomonadota</taxon>
        <taxon>Gammaproteobacteria</taxon>
        <taxon>Alteromonadales</taxon>
        <taxon>Pseudoalteromonadaceae</taxon>
        <taxon>Pseudoalteromonas</taxon>
    </lineage>
</organism>
<accession>A0A0F6A862</accession>
<gene>
    <name evidence="1" type="ORF">N479_01870</name>
</gene>
<name>A0A0F6A862_9GAMM</name>